<feature type="chain" id="PRO_5010959784" evidence="1">
    <location>
        <begin position="22"/>
        <end position="111"/>
    </location>
</feature>
<reference evidence="3" key="2">
    <citation type="submission" date="2020-05" db="UniProtKB">
        <authorList>
            <consortium name="EnsemblMetazoa"/>
        </authorList>
    </citation>
    <scope>IDENTIFICATION</scope>
    <source>
        <strain evidence="3">wikel</strain>
    </source>
</reference>
<dbReference type="Gene3D" id="2.10.80.10">
    <property type="entry name" value="Lipase, subunit A"/>
    <property type="match status" value="1"/>
</dbReference>
<organism>
    <name type="scientific">Ixodes scapularis</name>
    <name type="common">Black-legged tick</name>
    <name type="synonym">Deer tick</name>
    <dbReference type="NCBI Taxonomy" id="6945"/>
    <lineage>
        <taxon>Eukaryota</taxon>
        <taxon>Metazoa</taxon>
        <taxon>Ecdysozoa</taxon>
        <taxon>Arthropoda</taxon>
        <taxon>Chelicerata</taxon>
        <taxon>Arachnida</taxon>
        <taxon>Acari</taxon>
        <taxon>Parasitiformes</taxon>
        <taxon>Ixodida</taxon>
        <taxon>Ixodoidea</taxon>
        <taxon>Ixodidae</taxon>
        <taxon>Ixodinae</taxon>
        <taxon>Ixodes</taxon>
    </lineage>
</organism>
<proteinExistence type="predicted"/>
<dbReference type="EMBL" id="ABJB010765111">
    <property type="status" value="NOT_ANNOTATED_CDS"/>
    <property type="molecule type" value="Genomic_DNA"/>
</dbReference>
<evidence type="ECO:0000256" key="1">
    <source>
        <dbReference type="SAM" id="SignalP"/>
    </source>
</evidence>
<dbReference type="EMBL" id="ABJB010802549">
    <property type="status" value="NOT_ANNOTATED_CDS"/>
    <property type="molecule type" value="Genomic_DNA"/>
</dbReference>
<gene>
    <name evidence="2" type="ORF">IscW_ISCW018724</name>
</gene>
<accession>B7PQ30</accession>
<dbReference type="Proteomes" id="UP000001555">
    <property type="component" value="Unassembled WGS sequence"/>
</dbReference>
<dbReference type="EMBL" id="DS762488">
    <property type="protein sequence ID" value="EEC08702.1"/>
    <property type="molecule type" value="Genomic_DNA"/>
</dbReference>
<dbReference type="HOGENOM" id="CLU_2164665_0_0_1"/>
<reference evidence="2 4" key="1">
    <citation type="submission" date="2008-03" db="EMBL/GenBank/DDBJ databases">
        <title>Annotation of Ixodes scapularis.</title>
        <authorList>
            <consortium name="Ixodes scapularis Genome Project Consortium"/>
            <person name="Caler E."/>
            <person name="Hannick L.I."/>
            <person name="Bidwell S."/>
            <person name="Joardar V."/>
            <person name="Thiagarajan M."/>
            <person name="Amedeo P."/>
            <person name="Galinsky K.J."/>
            <person name="Schobel S."/>
            <person name="Inman J."/>
            <person name="Hostetler J."/>
            <person name="Miller J."/>
            <person name="Hammond M."/>
            <person name="Megy K."/>
            <person name="Lawson D."/>
            <person name="Kodira C."/>
            <person name="Sutton G."/>
            <person name="Meyer J."/>
            <person name="Hill C.A."/>
            <person name="Birren B."/>
            <person name="Nene V."/>
            <person name="Collins F."/>
            <person name="Alarcon-Chaidez F."/>
            <person name="Wikel S."/>
            <person name="Strausberg R."/>
        </authorList>
    </citation>
    <scope>NUCLEOTIDE SEQUENCE [LARGE SCALE GENOMIC DNA]</scope>
    <source>
        <strain evidence="4">Wikel</strain>
        <strain evidence="2">Wikel colony</strain>
    </source>
</reference>
<protein>
    <submittedName>
        <fullName evidence="2 3">Secreted protein, putative</fullName>
    </submittedName>
</protein>
<dbReference type="EMBL" id="ABJB010459505">
    <property type="status" value="NOT_ANNOTATED_CDS"/>
    <property type="molecule type" value="Genomic_DNA"/>
</dbReference>
<feature type="non-terminal residue" evidence="2">
    <location>
        <position position="111"/>
    </location>
</feature>
<evidence type="ECO:0000313" key="2">
    <source>
        <dbReference type="EMBL" id="EEC08702.1"/>
    </source>
</evidence>
<keyword evidence="4" id="KW-1185">Reference proteome</keyword>
<dbReference type="PaxDb" id="6945-B7PQ30"/>
<dbReference type="VEuPathDB" id="VectorBase:ISCW018724"/>
<dbReference type="EnsemblMetazoa" id="ISCW018724-RA">
    <property type="protein sequence ID" value="ISCW018724-PA"/>
    <property type="gene ID" value="ISCW018724"/>
</dbReference>
<dbReference type="AlphaFoldDB" id="B7PQ30"/>
<sequence length="111" mass="11956">MNTFIVVLVSSLVLTTFGVFADSDVSFLLSFAVEFGIYTSPTICIRDQCCLETFSGDMVLVTCSPLARPGAPCSNLTEGDEPYKDGCPCIPGMECINDVCTTVPDQCNKKH</sequence>
<evidence type="ECO:0000313" key="4">
    <source>
        <dbReference type="Proteomes" id="UP000001555"/>
    </source>
</evidence>
<evidence type="ECO:0000313" key="3">
    <source>
        <dbReference type="EnsemblMetazoa" id="ISCW018724-PA"/>
    </source>
</evidence>
<keyword evidence="1" id="KW-0732">Signal</keyword>
<feature type="signal peptide" evidence="1">
    <location>
        <begin position="1"/>
        <end position="21"/>
    </location>
</feature>
<name>B7PQ30_IXOSC</name>